<accession>X1QQK4</accession>
<comment type="caution">
    <text evidence="1">The sequence shown here is derived from an EMBL/GenBank/DDBJ whole genome shotgun (WGS) entry which is preliminary data.</text>
</comment>
<dbReference type="AlphaFoldDB" id="X1QQK4"/>
<feature type="non-terminal residue" evidence="1">
    <location>
        <position position="1"/>
    </location>
</feature>
<evidence type="ECO:0000313" key="1">
    <source>
        <dbReference type="EMBL" id="GAI57071.1"/>
    </source>
</evidence>
<sequence length="129" mass="14478">CLSFLYPELEEKLVRQRALGERVEDTYDISIAFVPGPGRVWINSVDVESELDEGQKPDMTIHCGKEATGIGTGVKFDIYDMDTGALVCRVGLIFPSVGTFSHHILPGAWIETMPARAWNLRIEAILWWL</sequence>
<name>X1QQK4_9ZZZZ</name>
<gene>
    <name evidence="1" type="ORF">S06H3_58765</name>
</gene>
<reference evidence="1" key="1">
    <citation type="journal article" date="2014" name="Front. Microbiol.">
        <title>High frequency of phylogenetically diverse reductive dehalogenase-homologous genes in deep subseafloor sedimentary metagenomes.</title>
        <authorList>
            <person name="Kawai M."/>
            <person name="Futagami T."/>
            <person name="Toyoda A."/>
            <person name="Takaki Y."/>
            <person name="Nishi S."/>
            <person name="Hori S."/>
            <person name="Arai W."/>
            <person name="Tsubouchi T."/>
            <person name="Morono Y."/>
            <person name="Uchiyama I."/>
            <person name="Ito T."/>
            <person name="Fujiyama A."/>
            <person name="Inagaki F."/>
            <person name="Takami H."/>
        </authorList>
    </citation>
    <scope>NUCLEOTIDE SEQUENCE</scope>
    <source>
        <strain evidence="1">Expedition CK06-06</strain>
    </source>
</reference>
<dbReference type="EMBL" id="BARV01038082">
    <property type="protein sequence ID" value="GAI57071.1"/>
    <property type="molecule type" value="Genomic_DNA"/>
</dbReference>
<organism evidence="1">
    <name type="scientific">marine sediment metagenome</name>
    <dbReference type="NCBI Taxonomy" id="412755"/>
    <lineage>
        <taxon>unclassified sequences</taxon>
        <taxon>metagenomes</taxon>
        <taxon>ecological metagenomes</taxon>
    </lineage>
</organism>
<protein>
    <submittedName>
        <fullName evidence="1">Uncharacterized protein</fullName>
    </submittedName>
</protein>
<proteinExistence type="predicted"/>